<reference evidence="2 3" key="1">
    <citation type="journal article" date="2019" name="Nat. Microbiol.">
        <title>Mediterranean grassland soil C-N compound turnover is dependent on rainfall and depth, and is mediated by genomically divergent microorganisms.</title>
        <authorList>
            <person name="Diamond S."/>
            <person name="Andeer P.F."/>
            <person name="Li Z."/>
            <person name="Crits-Christoph A."/>
            <person name="Burstein D."/>
            <person name="Anantharaman K."/>
            <person name="Lane K.R."/>
            <person name="Thomas B.C."/>
            <person name="Pan C."/>
            <person name="Northen T.R."/>
            <person name="Banfield J.F."/>
        </authorList>
    </citation>
    <scope>NUCLEOTIDE SEQUENCE [LARGE SCALE GENOMIC DNA]</scope>
    <source>
        <strain evidence="2">NP_4</strain>
    </source>
</reference>
<evidence type="ECO:0000313" key="2">
    <source>
        <dbReference type="EMBL" id="TMI98219.1"/>
    </source>
</evidence>
<evidence type="ECO:0000313" key="3">
    <source>
        <dbReference type="Proteomes" id="UP000319353"/>
    </source>
</evidence>
<dbReference type="Proteomes" id="UP000319353">
    <property type="component" value="Unassembled WGS sequence"/>
</dbReference>
<proteinExistence type="predicted"/>
<dbReference type="InterPro" id="IPR036249">
    <property type="entry name" value="Thioredoxin-like_sf"/>
</dbReference>
<accession>A0A537KR41</accession>
<protein>
    <submittedName>
        <fullName evidence="2">Redoxin domain-containing protein</fullName>
    </submittedName>
</protein>
<comment type="caution">
    <text evidence="2">The sequence shown here is derived from an EMBL/GenBank/DDBJ whole genome shotgun (WGS) entry which is preliminary data.</text>
</comment>
<feature type="chain" id="PRO_5022041104" evidence="1">
    <location>
        <begin position="27"/>
        <end position="86"/>
    </location>
</feature>
<organism evidence="2 3">
    <name type="scientific">Candidatus Segetimicrobium genomatis</name>
    <dbReference type="NCBI Taxonomy" id="2569760"/>
    <lineage>
        <taxon>Bacteria</taxon>
        <taxon>Bacillati</taxon>
        <taxon>Candidatus Sysuimicrobiota</taxon>
        <taxon>Candidatus Sysuimicrobiia</taxon>
        <taxon>Candidatus Sysuimicrobiales</taxon>
        <taxon>Candidatus Segetimicrobiaceae</taxon>
        <taxon>Candidatus Segetimicrobium</taxon>
    </lineage>
</organism>
<dbReference type="Gene3D" id="3.40.30.10">
    <property type="entry name" value="Glutaredoxin"/>
    <property type="match status" value="1"/>
</dbReference>
<dbReference type="SUPFAM" id="SSF52833">
    <property type="entry name" value="Thioredoxin-like"/>
    <property type="match status" value="1"/>
</dbReference>
<feature type="signal peptide" evidence="1">
    <location>
        <begin position="1"/>
        <end position="26"/>
    </location>
</feature>
<sequence>MRLASSVVTGTLAVGLAAAAAQGQVAATPPPPPSPDPQPLAVGTVAPDFVLPGATRYGVLRAPIRLSDFKGKTVVLAFFFKARTRG</sequence>
<keyword evidence="1" id="KW-0732">Signal</keyword>
<dbReference type="EMBL" id="VBAL01000178">
    <property type="protein sequence ID" value="TMI98219.1"/>
    <property type="molecule type" value="Genomic_DNA"/>
</dbReference>
<dbReference type="AlphaFoldDB" id="A0A537KR41"/>
<name>A0A537KR41_9BACT</name>
<evidence type="ECO:0000256" key="1">
    <source>
        <dbReference type="SAM" id="SignalP"/>
    </source>
</evidence>
<gene>
    <name evidence="2" type="ORF">E6H01_12570</name>
</gene>